<accession>A0A2C9D7A2</accession>
<evidence type="ECO:0000256" key="8">
    <source>
        <dbReference type="ARBA" id="ARBA00022692"/>
    </source>
</evidence>
<dbReference type="SUPFAM" id="SSF103190">
    <property type="entry name" value="Sensory domain-like"/>
    <property type="match status" value="1"/>
</dbReference>
<evidence type="ECO:0000256" key="7">
    <source>
        <dbReference type="ARBA" id="ARBA00022679"/>
    </source>
</evidence>
<dbReference type="EMBL" id="LT960614">
    <property type="protein sequence ID" value="SON55631.1"/>
    <property type="molecule type" value="Genomic_DNA"/>
</dbReference>
<keyword evidence="7 19" id="KW-0808">Transferase</keyword>
<comment type="function">
    <text evidence="15">Member of the two-component regulatory system DctB/DctD involved in the transport of C4-dicarboxylates. DctB functions as a membrane-associated protein kinase that phosphorylates DctD in response to environmental signals.</text>
</comment>
<evidence type="ECO:0000256" key="13">
    <source>
        <dbReference type="ARBA" id="ARBA00023012"/>
    </source>
</evidence>
<keyword evidence="5" id="KW-0997">Cell inner membrane</keyword>
<name>A0A2C9D7A2_9HYPH</name>
<dbReference type="GO" id="GO:0005524">
    <property type="term" value="F:ATP binding"/>
    <property type="evidence" value="ECO:0007669"/>
    <property type="project" value="UniProtKB-KW"/>
</dbReference>
<dbReference type="OrthoDB" id="7568856at2"/>
<dbReference type="SMART" id="SM00387">
    <property type="entry name" value="HATPase_c"/>
    <property type="match status" value="1"/>
</dbReference>
<dbReference type="KEGG" id="hdi:HDIA_2090"/>
<dbReference type="AlphaFoldDB" id="A0A2C9D7A2"/>
<dbReference type="InterPro" id="IPR036890">
    <property type="entry name" value="HATPase_C_sf"/>
</dbReference>
<dbReference type="Pfam" id="PF02518">
    <property type="entry name" value="HATPase_c"/>
    <property type="match status" value="1"/>
</dbReference>
<dbReference type="PANTHER" id="PTHR43065">
    <property type="entry name" value="SENSOR HISTIDINE KINASE"/>
    <property type="match status" value="1"/>
</dbReference>
<dbReference type="Gene3D" id="3.30.565.10">
    <property type="entry name" value="Histidine kinase-like ATPase, C-terminal domain"/>
    <property type="match status" value="1"/>
</dbReference>
<reference evidence="20" key="1">
    <citation type="submission" date="2017-09" db="EMBL/GenBank/DDBJ databases">
        <title>Genome sequence of Nannocystis excedens DSM 71.</title>
        <authorList>
            <person name="Blom J."/>
        </authorList>
    </citation>
    <scope>NUCLEOTIDE SEQUENCE [LARGE SCALE GENOMIC DNA]</scope>
    <source>
        <strain evidence="20">type strain: E19</strain>
    </source>
</reference>
<dbReference type="GO" id="GO:0005886">
    <property type="term" value="C:plasma membrane"/>
    <property type="evidence" value="ECO:0007669"/>
    <property type="project" value="UniProtKB-SubCell"/>
</dbReference>
<comment type="catalytic activity">
    <reaction evidence="1">
        <text>ATP + protein L-histidine = ADP + protein N-phospho-L-histidine.</text>
        <dbReference type="EC" id="2.7.13.3"/>
    </reaction>
</comment>
<dbReference type="GO" id="GO:0000155">
    <property type="term" value="F:phosphorelay sensor kinase activity"/>
    <property type="evidence" value="ECO:0007669"/>
    <property type="project" value="InterPro"/>
</dbReference>
<keyword evidence="4" id="KW-1003">Cell membrane</keyword>
<feature type="coiled-coil region" evidence="17">
    <location>
        <begin position="352"/>
        <end position="379"/>
    </location>
</feature>
<keyword evidence="17" id="KW-0175">Coiled coil</keyword>
<dbReference type="InterPro" id="IPR005467">
    <property type="entry name" value="His_kinase_dom"/>
</dbReference>
<keyword evidence="13" id="KW-0902">Two-component regulatory system</keyword>
<keyword evidence="6" id="KW-0597">Phosphoprotein</keyword>
<evidence type="ECO:0000256" key="9">
    <source>
        <dbReference type="ARBA" id="ARBA00022741"/>
    </source>
</evidence>
<keyword evidence="9" id="KW-0547">Nucleotide-binding</keyword>
<dbReference type="InterPro" id="IPR003661">
    <property type="entry name" value="HisK_dim/P_dom"/>
</dbReference>
<keyword evidence="12" id="KW-1133">Transmembrane helix</keyword>
<evidence type="ECO:0000256" key="2">
    <source>
        <dbReference type="ARBA" id="ARBA00004429"/>
    </source>
</evidence>
<evidence type="ECO:0000256" key="16">
    <source>
        <dbReference type="ARBA" id="ARBA00073143"/>
    </source>
</evidence>
<dbReference type="InterPro" id="IPR003594">
    <property type="entry name" value="HATPase_dom"/>
</dbReference>
<dbReference type="PANTHER" id="PTHR43065:SF46">
    <property type="entry name" value="C4-DICARBOXYLATE TRANSPORT SENSOR PROTEIN DCTB"/>
    <property type="match status" value="1"/>
</dbReference>
<dbReference type="PRINTS" id="PR00344">
    <property type="entry name" value="BCTRLSENSOR"/>
</dbReference>
<dbReference type="InterPro" id="IPR017055">
    <property type="entry name" value="Sig_transdc_His_kinase_DctB"/>
</dbReference>
<dbReference type="SUPFAM" id="SSF55874">
    <property type="entry name" value="ATPase domain of HSP90 chaperone/DNA topoisomerase II/histidine kinase"/>
    <property type="match status" value="1"/>
</dbReference>
<comment type="subcellular location">
    <subcellularLocation>
        <location evidence="2">Cell inner membrane</location>
        <topology evidence="2">Multi-pass membrane protein</topology>
    </subcellularLocation>
</comment>
<evidence type="ECO:0000259" key="18">
    <source>
        <dbReference type="PROSITE" id="PS50109"/>
    </source>
</evidence>
<evidence type="ECO:0000256" key="5">
    <source>
        <dbReference type="ARBA" id="ARBA00022519"/>
    </source>
</evidence>
<keyword evidence="10" id="KW-0418">Kinase</keyword>
<dbReference type="PROSITE" id="PS50109">
    <property type="entry name" value="HIS_KIN"/>
    <property type="match status" value="1"/>
</dbReference>
<dbReference type="SUPFAM" id="SSF47384">
    <property type="entry name" value="Homodimeric domain of signal transducing histidine kinase"/>
    <property type="match status" value="1"/>
</dbReference>
<evidence type="ECO:0000256" key="4">
    <source>
        <dbReference type="ARBA" id="ARBA00022475"/>
    </source>
</evidence>
<dbReference type="FunFam" id="1.10.287.130:FF:000049">
    <property type="entry name" value="C4-dicarboxylate transport sensor protein DctB"/>
    <property type="match status" value="1"/>
</dbReference>
<evidence type="ECO:0000313" key="20">
    <source>
        <dbReference type="Proteomes" id="UP000223606"/>
    </source>
</evidence>
<feature type="domain" description="Histidine kinase" evidence="18">
    <location>
        <begin position="388"/>
        <end position="601"/>
    </location>
</feature>
<dbReference type="InterPro" id="IPR004358">
    <property type="entry name" value="Sig_transdc_His_kin-like_C"/>
</dbReference>
<dbReference type="Pfam" id="PF00512">
    <property type="entry name" value="HisKA"/>
    <property type="match status" value="1"/>
</dbReference>
<keyword evidence="14" id="KW-0472">Membrane</keyword>
<dbReference type="Proteomes" id="UP000223606">
    <property type="component" value="Chromosome 1"/>
</dbReference>
<dbReference type="Gene3D" id="1.10.287.130">
    <property type="match status" value="1"/>
</dbReference>
<organism evidence="19 20">
    <name type="scientific">Hartmannibacter diazotrophicus</name>
    <dbReference type="NCBI Taxonomy" id="1482074"/>
    <lineage>
        <taxon>Bacteria</taxon>
        <taxon>Pseudomonadati</taxon>
        <taxon>Pseudomonadota</taxon>
        <taxon>Alphaproteobacteria</taxon>
        <taxon>Hyphomicrobiales</taxon>
        <taxon>Pleomorphomonadaceae</taxon>
        <taxon>Hartmannibacter</taxon>
    </lineage>
</organism>
<sequence>MRLKMPLNTIVFTVAAMLVIAGTAAVCAIVWRNGELASLRETGEHRLTFATSQLQNEISRQDYIHHIIALDPDVKDVLAASPARPGSYPIHRKLAMIGAEANTAAIYVLSRNGTVIAASDDSSPVSVIGTSHLARPYFLGALTDGSSAFFGIDPAAGRTSYFLAEAVRDGETILGVTVVKIDFTAIEGTWEAAEEKIVVTDENGVILLSGIPAWRYRTLAPLPSPTKAEIIYSDRYLGEKLDPLAVTKNDKIGRDRMISVDYAGGVSTYLMQSTQMFEHGLTVHRLVDTTSLIATERDGGIIGATLASLLLTLILYLRQRQRALSIARQSQAELRSAVAERTRELQVANATLQSEFDDHRRTERELRRIQSELLQASKMAALGQTSAALAHEINQPLGAIATYAASARLLDERGERAAVQTNLDAISGLVDRIARITRNLKRFARKSQDDPAVVFRLREAVERVLVLVGPQARGAGITVDTQFGADALICAPPVPVEQVILNLLQNAMDALADTPAPRIDVDITEIDGQAILSVVDNGPGLDGEALERLFEPFFTTKPAGIGLGLGLSISHGIVESLGGRLAADNYPGRGARLVLSLPLHDNSIGHREALAIA</sequence>
<evidence type="ECO:0000256" key="6">
    <source>
        <dbReference type="ARBA" id="ARBA00022553"/>
    </source>
</evidence>
<evidence type="ECO:0000256" key="3">
    <source>
        <dbReference type="ARBA" id="ARBA00012438"/>
    </source>
</evidence>
<dbReference type="SMART" id="SM00388">
    <property type="entry name" value="HisKA"/>
    <property type="match status" value="1"/>
</dbReference>
<evidence type="ECO:0000256" key="15">
    <source>
        <dbReference type="ARBA" id="ARBA00059004"/>
    </source>
</evidence>
<dbReference type="InterPro" id="IPR029151">
    <property type="entry name" value="Sensor-like_sf"/>
</dbReference>
<keyword evidence="20" id="KW-1185">Reference proteome</keyword>
<evidence type="ECO:0000256" key="12">
    <source>
        <dbReference type="ARBA" id="ARBA00022989"/>
    </source>
</evidence>
<dbReference type="InterPro" id="IPR036097">
    <property type="entry name" value="HisK_dim/P_sf"/>
</dbReference>
<dbReference type="Gene3D" id="3.30.450.20">
    <property type="entry name" value="PAS domain"/>
    <property type="match status" value="2"/>
</dbReference>
<dbReference type="RefSeq" id="WP_099556112.1">
    <property type="nucleotide sequence ID" value="NZ_LT960614.1"/>
</dbReference>
<dbReference type="CDD" id="cd00082">
    <property type="entry name" value="HisKA"/>
    <property type="match status" value="1"/>
</dbReference>
<gene>
    <name evidence="19" type="primary">dctB</name>
    <name evidence="19" type="ORF">HDIA_2090</name>
</gene>
<evidence type="ECO:0000313" key="19">
    <source>
        <dbReference type="EMBL" id="SON55631.1"/>
    </source>
</evidence>
<keyword evidence="8" id="KW-0812">Transmembrane</keyword>
<evidence type="ECO:0000256" key="14">
    <source>
        <dbReference type="ARBA" id="ARBA00023136"/>
    </source>
</evidence>
<evidence type="ECO:0000256" key="11">
    <source>
        <dbReference type="ARBA" id="ARBA00022840"/>
    </source>
</evidence>
<proteinExistence type="predicted"/>
<evidence type="ECO:0000256" key="10">
    <source>
        <dbReference type="ARBA" id="ARBA00022777"/>
    </source>
</evidence>
<dbReference type="PIRSF" id="PIRSF036431">
    <property type="entry name" value="STHK_DctB"/>
    <property type="match status" value="1"/>
</dbReference>
<keyword evidence="11" id="KW-0067">ATP-binding</keyword>
<protein>
    <recommendedName>
        <fullName evidence="16">C4-dicarboxylate transport sensor protein DctB</fullName>
        <ecNumber evidence="3">2.7.13.3</ecNumber>
    </recommendedName>
</protein>
<evidence type="ECO:0000256" key="1">
    <source>
        <dbReference type="ARBA" id="ARBA00000085"/>
    </source>
</evidence>
<evidence type="ECO:0000256" key="17">
    <source>
        <dbReference type="SAM" id="Coils"/>
    </source>
</evidence>
<dbReference type="EC" id="2.7.13.3" evidence="3"/>